<comment type="caution">
    <text evidence="5">The sequence shown here is derived from an EMBL/GenBank/DDBJ whole genome shotgun (WGS) entry which is preliminary data.</text>
</comment>
<dbReference type="GO" id="GO:0016787">
    <property type="term" value="F:hydrolase activity"/>
    <property type="evidence" value="ECO:0007669"/>
    <property type="project" value="UniProtKB-KW"/>
</dbReference>
<feature type="domain" description="Helicase C-terminal" evidence="4">
    <location>
        <begin position="768"/>
        <end position="923"/>
    </location>
</feature>
<organism evidence="5 6">
    <name type="scientific">Perkinsus chesapeaki</name>
    <name type="common">Clam parasite</name>
    <name type="synonym">Perkinsus andrewsi</name>
    <dbReference type="NCBI Taxonomy" id="330153"/>
    <lineage>
        <taxon>Eukaryota</taxon>
        <taxon>Sar</taxon>
        <taxon>Alveolata</taxon>
        <taxon>Perkinsozoa</taxon>
        <taxon>Perkinsea</taxon>
        <taxon>Perkinsida</taxon>
        <taxon>Perkinsidae</taxon>
        <taxon>Perkinsus</taxon>
    </lineage>
</organism>
<gene>
    <name evidence="5" type="ORF">FOL47_004970</name>
</gene>
<dbReference type="GO" id="GO:0005524">
    <property type="term" value="F:ATP binding"/>
    <property type="evidence" value="ECO:0007669"/>
    <property type="project" value="InterPro"/>
</dbReference>
<dbReference type="CDD" id="cd18793">
    <property type="entry name" value="SF2_C_SNF"/>
    <property type="match status" value="1"/>
</dbReference>
<dbReference type="Proteomes" id="UP000591131">
    <property type="component" value="Unassembled WGS sequence"/>
</dbReference>
<dbReference type="PROSITE" id="PS51192">
    <property type="entry name" value="HELICASE_ATP_BIND_1"/>
    <property type="match status" value="1"/>
</dbReference>
<dbReference type="Gene3D" id="3.40.50.300">
    <property type="entry name" value="P-loop containing nucleotide triphosphate hydrolases"/>
    <property type="match status" value="1"/>
</dbReference>
<feature type="compositionally biased region" description="Basic and acidic residues" evidence="2">
    <location>
        <begin position="255"/>
        <end position="265"/>
    </location>
</feature>
<feature type="compositionally biased region" description="Basic and acidic residues" evidence="2">
    <location>
        <begin position="183"/>
        <end position="194"/>
    </location>
</feature>
<dbReference type="SMART" id="SM00487">
    <property type="entry name" value="DEXDc"/>
    <property type="match status" value="1"/>
</dbReference>
<feature type="compositionally biased region" description="Low complexity" evidence="2">
    <location>
        <begin position="118"/>
        <end position="128"/>
    </location>
</feature>
<dbReference type="InterPro" id="IPR050496">
    <property type="entry name" value="SNF2_RAD54_helicase_repair"/>
</dbReference>
<dbReference type="PROSITE" id="PS51194">
    <property type="entry name" value="HELICASE_CTER"/>
    <property type="match status" value="1"/>
</dbReference>
<evidence type="ECO:0000256" key="2">
    <source>
        <dbReference type="SAM" id="MobiDB-lite"/>
    </source>
</evidence>
<dbReference type="InterPro" id="IPR049730">
    <property type="entry name" value="SNF2/RAD54-like_C"/>
</dbReference>
<dbReference type="SUPFAM" id="SSF52540">
    <property type="entry name" value="P-loop containing nucleoside triphosphate hydrolases"/>
    <property type="match status" value="2"/>
</dbReference>
<name>A0A7J6MYU4_PERCH</name>
<dbReference type="Pfam" id="PF00271">
    <property type="entry name" value="Helicase_C"/>
    <property type="match status" value="1"/>
</dbReference>
<feature type="compositionally biased region" description="Low complexity" evidence="2">
    <location>
        <begin position="1"/>
        <end position="16"/>
    </location>
</feature>
<feature type="compositionally biased region" description="Acidic residues" evidence="2">
    <location>
        <begin position="171"/>
        <end position="182"/>
    </location>
</feature>
<evidence type="ECO:0000259" key="4">
    <source>
        <dbReference type="PROSITE" id="PS51194"/>
    </source>
</evidence>
<dbReference type="Pfam" id="PF00176">
    <property type="entry name" value="SNF2-rel_dom"/>
    <property type="match status" value="2"/>
</dbReference>
<dbReference type="InterPro" id="IPR038718">
    <property type="entry name" value="SNF2-like_sf"/>
</dbReference>
<evidence type="ECO:0000313" key="5">
    <source>
        <dbReference type="EMBL" id="KAF4676799.1"/>
    </source>
</evidence>
<feature type="compositionally biased region" description="Polar residues" evidence="2">
    <location>
        <begin position="98"/>
        <end position="109"/>
    </location>
</feature>
<keyword evidence="1" id="KW-0378">Hydrolase</keyword>
<dbReference type="Gene3D" id="3.40.50.10810">
    <property type="entry name" value="Tandem AAA-ATPase domain"/>
    <property type="match status" value="2"/>
</dbReference>
<dbReference type="SMART" id="SM00490">
    <property type="entry name" value="HELICc"/>
    <property type="match status" value="1"/>
</dbReference>
<evidence type="ECO:0000259" key="3">
    <source>
        <dbReference type="PROSITE" id="PS51192"/>
    </source>
</evidence>
<feature type="compositionally biased region" description="Low complexity" evidence="2">
    <location>
        <begin position="35"/>
        <end position="44"/>
    </location>
</feature>
<dbReference type="InterPro" id="IPR027417">
    <property type="entry name" value="P-loop_NTPase"/>
</dbReference>
<feature type="compositionally biased region" description="Low complexity" evidence="2">
    <location>
        <begin position="79"/>
        <end position="89"/>
    </location>
</feature>
<dbReference type="InterPro" id="IPR014001">
    <property type="entry name" value="Helicase_ATP-bd"/>
</dbReference>
<dbReference type="OrthoDB" id="413460at2759"/>
<dbReference type="AlphaFoldDB" id="A0A7J6MYU4"/>
<reference evidence="5 6" key="1">
    <citation type="submission" date="2020-04" db="EMBL/GenBank/DDBJ databases">
        <title>Perkinsus chesapeaki whole genome sequence.</title>
        <authorList>
            <person name="Bogema D.R."/>
        </authorList>
    </citation>
    <scope>NUCLEOTIDE SEQUENCE [LARGE SCALE GENOMIC DNA]</scope>
    <source>
        <strain evidence="5">ATCC PRA-425</strain>
    </source>
</reference>
<feature type="region of interest" description="Disordered" evidence="2">
    <location>
        <begin position="337"/>
        <end position="363"/>
    </location>
</feature>
<dbReference type="InterPro" id="IPR000330">
    <property type="entry name" value="SNF2_N"/>
</dbReference>
<accession>A0A7J6MYU4</accession>
<dbReference type="InterPro" id="IPR001650">
    <property type="entry name" value="Helicase_C-like"/>
</dbReference>
<sequence>MPITSTSSSSSSSFTSVDGEEDHFEFHPTNPRPTRPSGTSRRVSVLSAADLEEMARHSSDGSDFIDDRKEDDLTLNDWSASSASDSGSELSDEYVGSTRDSILSPIHSTTEWRKSGHTESGSSSGKSSIFDDRLVSSAPVSPLYPSSGKRVSGGPSPIGGGVVERKRSLFEDSEDDSASDNDNDVKHNDEKYFDESALQTAGVDAMDAVLDESRKGGYSTDENSSLAANMTKSPMVVKASQNNRLFDSFEGLEDSPPKDQVGKEENETDDEEVVVELNDSPVKSKTTGGSRRLKKGVRRSSATGSFLADQIRQSLSKGGVKKKESIEWGGAASLFSRRSDRRRSENRRSSSSSTVGRIVKAKEAKEEAMDEEGEIEDEYGYITDKKYARLPGGWKIERGKYDSLYDYQKDGVKWMYDLFKQGKGGVLADIMGMGKTVQVCALLRGLLKGNLATRVLILCEKSLRGLGCRAVHLGIAQLDYARKIALVLRYSACGDEVSDRAPWDIIIYDEAQKMRNPNTALFQHATLMRAKSKLLLTGTPIQNTPCDLWALMEIAVPGLLKDFSSFKNSVADVIKRGNRRGATELQEREKDHAVEELNALIYDYVLRREKYVDEITEGDVSKLEVILWIGLADKQLAIYKEYLNTRQVRRACSNGRDDRKGMHVLRCISTLRALCNHPIFLLPQEEQRWREAFGVSPDELGEGSAAQDDLDVNEGGSSSHDEGDDDPTWLVITIQGRDAALATYNSLIRQLPQDDGREIEALSSKLQVLHCLLRRLKEGGHRVLLFCPWTSMLDLVQFTILRTDGMPFLRIDGETSSHNRQRKIRKFQDSKKYFAFVLSTQCGNVGLNLTAADRVVLISPSWNPSDDDQAVARAYRIGQRRDVIAYRLVCSGTIEERIFQREVAKIGDSKVILESKDQEKYFSEVDLKRLFEYSDPTDSTAKDTLRDTADSASRTAMLDKLEDDLGGVASFKEQCDGMTIDFSDYGQLYKK</sequence>
<feature type="region of interest" description="Disordered" evidence="2">
    <location>
        <begin position="213"/>
        <end position="304"/>
    </location>
</feature>
<protein>
    <submittedName>
        <fullName evidence="5">Uncharacterized protein</fullName>
    </submittedName>
</protein>
<dbReference type="Gene3D" id="1.20.120.850">
    <property type="entry name" value="SWI2/SNF2 ATPases, N-terminal domain"/>
    <property type="match status" value="1"/>
</dbReference>
<evidence type="ECO:0000256" key="1">
    <source>
        <dbReference type="ARBA" id="ARBA00022801"/>
    </source>
</evidence>
<evidence type="ECO:0000313" key="6">
    <source>
        <dbReference type="Proteomes" id="UP000591131"/>
    </source>
</evidence>
<proteinExistence type="predicted"/>
<feature type="compositionally biased region" description="Polar residues" evidence="2">
    <location>
        <begin position="220"/>
        <end position="232"/>
    </location>
</feature>
<feature type="domain" description="Helicase ATP-binding" evidence="3">
    <location>
        <begin position="416"/>
        <end position="558"/>
    </location>
</feature>
<keyword evidence="6" id="KW-1185">Reference proteome</keyword>
<dbReference type="EMBL" id="JAAPAO010000028">
    <property type="protein sequence ID" value="KAF4676799.1"/>
    <property type="molecule type" value="Genomic_DNA"/>
</dbReference>
<feature type="region of interest" description="Disordered" evidence="2">
    <location>
        <begin position="76"/>
        <end position="198"/>
    </location>
</feature>
<dbReference type="PANTHER" id="PTHR45629:SF7">
    <property type="entry name" value="DNA EXCISION REPAIR PROTEIN ERCC-6-RELATED"/>
    <property type="match status" value="1"/>
</dbReference>
<dbReference type="PANTHER" id="PTHR45629">
    <property type="entry name" value="SNF2/RAD54 FAMILY MEMBER"/>
    <property type="match status" value="1"/>
</dbReference>
<feature type="region of interest" description="Disordered" evidence="2">
    <location>
        <begin position="1"/>
        <end position="44"/>
    </location>
</feature>
<feature type="region of interest" description="Disordered" evidence="2">
    <location>
        <begin position="701"/>
        <end position="726"/>
    </location>
</feature>